<dbReference type="FunFam" id="3.30.565.10:FF:000037">
    <property type="entry name" value="Hybrid sensor histidine kinase/response regulator"/>
    <property type="match status" value="1"/>
</dbReference>
<evidence type="ECO:0000313" key="17">
    <source>
        <dbReference type="EMBL" id="GAL88641.1"/>
    </source>
</evidence>
<accession>A0A098LNS0</accession>
<dbReference type="SUPFAM" id="SSF46689">
    <property type="entry name" value="Homeodomain-like"/>
    <property type="match status" value="1"/>
</dbReference>
<dbReference type="SUPFAM" id="SSF47384">
    <property type="entry name" value="Homodimeric domain of signal transducing histidine kinase"/>
    <property type="match status" value="1"/>
</dbReference>
<keyword evidence="9" id="KW-0805">Transcription regulation</keyword>
<keyword evidence="4" id="KW-0808">Transferase</keyword>
<dbReference type="Pfam" id="PF13407">
    <property type="entry name" value="Peripla_BP_4"/>
    <property type="match status" value="1"/>
</dbReference>
<dbReference type="InterPro" id="IPR003661">
    <property type="entry name" value="HisK_dim/P_dom"/>
</dbReference>
<feature type="signal peptide" evidence="13">
    <location>
        <begin position="1"/>
        <end position="23"/>
    </location>
</feature>
<dbReference type="PANTHER" id="PTHR43547:SF2">
    <property type="entry name" value="HYBRID SIGNAL TRANSDUCTION HISTIDINE KINASE C"/>
    <property type="match status" value="1"/>
</dbReference>
<dbReference type="InterPro" id="IPR028082">
    <property type="entry name" value="Peripla_BP_I"/>
</dbReference>
<dbReference type="CDD" id="cd00082">
    <property type="entry name" value="HisKA"/>
    <property type="match status" value="1"/>
</dbReference>
<dbReference type="EC" id="2.7.13.3" evidence="2"/>
<dbReference type="SUPFAM" id="SSF53822">
    <property type="entry name" value="Periplasmic binding protein-like I"/>
    <property type="match status" value="1"/>
</dbReference>
<dbReference type="InterPro" id="IPR009057">
    <property type="entry name" value="Homeodomain-like_sf"/>
</dbReference>
<sequence>MIKKNVLLFIVLALCFLSCTKQNTEKHKVGFSQCISKDDYRKAMDYEMMVEASLHPELELTIFQANGDIEAQKSHIQFMINNDFDVIIISPAQSDPLVEIIETAFNKGIPIIIVDRKINTDKYTAFVGADNMEVGRNAGYFIASSSINNANVLEIRGSGNAFPKMGRHLGFHEVVDNEPNIKVPYSFDVEDFERVSQILDSIHKTPIDYVYAFNDNIAYDAWKVAKEKGVEKRINFIGVDGLSGLDNGIQLVQKGILAATILYPTGGDEAIKIAMKILQDETVLKENILNTTVIDYRNAKIMEKQYERINKHQIDIEKQQSVIRELENTYSTQSNILKWLAGLLIISILLAAYSIFSQYKLNKKKRTLELQNKKITVQRNQIKSIAKEVKKSNEAKTNFFTGLSHEFKTPITLILSSVESMFENKAIKETKLSRDVALIYNNSKRLLRLINQLLDFRKIEDRKFTLKASEVNLYEFSNHIFKDFEREAEKRNINFSLHANNKDLKIYLDRDLIDKVYFNLLSNAFKFTPNNGTISINIVDNPEKDTVNIHFKDSGIGIPNKELNSVFKAFYQGSNNNQSSSGIGLFLSKEFVELHKGALNVHSKHGTEFIVTLHKGSDHLKSEEIIYEPDMVDDSLIRYTDDVDYHEGNFTETETKDNEEHYSILIIEDNLDLVTYLKGKLAADYLVYTSDGTDAIDKALEHIPDIIVCDVNLPEKSGFDICKTLKNDLRTSHIPTIILTAQSSKESYIQGLQSGADLYLTKPFSYAILLQSIKSLLYNREKLRYYYINNIYRLDNSEDNFGPFEQNFISNINELIHNNLDNSNFSVEQLADELNISRIQLYRKMKAISGISISDYIQNIRLEKAKVLLNETTLTISEVAYATGFSSPSYFSTSFKNKYSKTPKAYRSNK</sequence>
<organism evidence="17 18">
    <name type="scientific">Jejuia pallidilutea</name>
    <dbReference type="NCBI Taxonomy" id="504487"/>
    <lineage>
        <taxon>Bacteria</taxon>
        <taxon>Pseudomonadati</taxon>
        <taxon>Bacteroidota</taxon>
        <taxon>Flavobacteriia</taxon>
        <taxon>Flavobacteriales</taxon>
        <taxon>Flavobacteriaceae</taxon>
        <taxon>Jejuia</taxon>
    </lineage>
</organism>
<dbReference type="SUPFAM" id="SSF55874">
    <property type="entry name" value="ATPase domain of HSP90 chaperone/DNA topoisomerase II/histidine kinase"/>
    <property type="match status" value="1"/>
</dbReference>
<reference evidence="18" key="1">
    <citation type="journal article" date="2014" name="Genome Announc.">
        <title>Draft Genome Sequence of Marine Flavobacterium Jejuia pallidilutea Strain 11shimoA1 and Pigmentation Mutants.</title>
        <authorList>
            <person name="Takatani N."/>
            <person name="Nakanishi M."/>
            <person name="Meirelles P."/>
            <person name="Mino S."/>
            <person name="Suda W."/>
            <person name="Oshima K."/>
            <person name="Hattori M."/>
            <person name="Ohkuma M."/>
            <person name="Hosokawa M."/>
            <person name="Miyashita K."/>
            <person name="Thompson F.L."/>
            <person name="Niwa A."/>
            <person name="Sawabe T."/>
            <person name="Sawabe T."/>
        </authorList>
    </citation>
    <scope>NUCLEOTIDE SEQUENCE [LARGE SCALE GENOMIC DNA]</scope>
    <source>
        <strain evidence="18">JCM 19538</strain>
    </source>
</reference>
<comment type="catalytic activity">
    <reaction evidence="1">
        <text>ATP + protein L-histidine = ADP + protein N-phospho-L-histidine.</text>
        <dbReference type="EC" id="2.7.13.3"/>
    </reaction>
</comment>
<evidence type="ECO:0000256" key="5">
    <source>
        <dbReference type="ARBA" id="ARBA00022741"/>
    </source>
</evidence>
<dbReference type="PROSITE" id="PS50110">
    <property type="entry name" value="RESPONSE_REGULATORY"/>
    <property type="match status" value="1"/>
</dbReference>
<dbReference type="InterPro" id="IPR036097">
    <property type="entry name" value="HisK_dim/P_sf"/>
</dbReference>
<dbReference type="Gene3D" id="1.10.287.130">
    <property type="match status" value="1"/>
</dbReference>
<evidence type="ECO:0000256" key="10">
    <source>
        <dbReference type="ARBA" id="ARBA00023125"/>
    </source>
</evidence>
<keyword evidence="5" id="KW-0547">Nucleotide-binding</keyword>
<gene>
    <name evidence="17" type="ORF">JCM19538_3154</name>
</gene>
<evidence type="ECO:0000256" key="12">
    <source>
        <dbReference type="PROSITE-ProRule" id="PRU00169"/>
    </source>
</evidence>
<dbReference type="AlphaFoldDB" id="A0A098LNS0"/>
<dbReference type="InterPro" id="IPR036890">
    <property type="entry name" value="HATPase_C_sf"/>
</dbReference>
<dbReference type="PANTHER" id="PTHR43547">
    <property type="entry name" value="TWO-COMPONENT HISTIDINE KINASE"/>
    <property type="match status" value="1"/>
</dbReference>
<evidence type="ECO:0000256" key="8">
    <source>
        <dbReference type="ARBA" id="ARBA00023012"/>
    </source>
</evidence>
<dbReference type="Gene3D" id="3.30.565.10">
    <property type="entry name" value="Histidine kinase-like ATPase, C-terminal domain"/>
    <property type="match status" value="1"/>
</dbReference>
<dbReference type="SUPFAM" id="SSF52172">
    <property type="entry name" value="CheY-like"/>
    <property type="match status" value="1"/>
</dbReference>
<dbReference type="Gene3D" id="1.10.10.60">
    <property type="entry name" value="Homeodomain-like"/>
    <property type="match status" value="2"/>
</dbReference>
<keyword evidence="7" id="KW-0067">ATP-binding</keyword>
<evidence type="ECO:0000313" key="18">
    <source>
        <dbReference type="Proteomes" id="UP000030184"/>
    </source>
</evidence>
<keyword evidence="8" id="KW-0902">Two-component regulatory system</keyword>
<dbReference type="EMBL" id="BBNY01000003">
    <property type="protein sequence ID" value="GAL88641.1"/>
    <property type="molecule type" value="Genomic_DNA"/>
</dbReference>
<dbReference type="InterPro" id="IPR025997">
    <property type="entry name" value="SBP_2_dom"/>
</dbReference>
<feature type="chain" id="PRO_5001944771" description="histidine kinase" evidence="13">
    <location>
        <begin position="24"/>
        <end position="910"/>
    </location>
</feature>
<dbReference type="GO" id="GO:0003700">
    <property type="term" value="F:DNA-binding transcription factor activity"/>
    <property type="evidence" value="ECO:0007669"/>
    <property type="project" value="InterPro"/>
</dbReference>
<protein>
    <recommendedName>
        <fullName evidence="2">histidine kinase</fullName>
        <ecNumber evidence="2">2.7.13.3</ecNumber>
    </recommendedName>
</protein>
<dbReference type="OrthoDB" id="1522078at2"/>
<evidence type="ECO:0000256" key="3">
    <source>
        <dbReference type="ARBA" id="ARBA00022553"/>
    </source>
</evidence>
<dbReference type="InterPro" id="IPR011006">
    <property type="entry name" value="CheY-like_superfamily"/>
</dbReference>
<feature type="domain" description="HTH araC/xylS-type" evidence="14">
    <location>
        <begin position="810"/>
        <end position="909"/>
    </location>
</feature>
<keyword evidence="11" id="KW-0804">Transcription</keyword>
<dbReference type="Proteomes" id="UP000030184">
    <property type="component" value="Unassembled WGS sequence"/>
</dbReference>
<name>A0A098LNS0_9FLAO</name>
<evidence type="ECO:0000256" key="4">
    <source>
        <dbReference type="ARBA" id="ARBA00022679"/>
    </source>
</evidence>
<dbReference type="PROSITE" id="PS01124">
    <property type="entry name" value="HTH_ARAC_FAMILY_2"/>
    <property type="match status" value="1"/>
</dbReference>
<evidence type="ECO:0000259" key="14">
    <source>
        <dbReference type="PROSITE" id="PS01124"/>
    </source>
</evidence>
<dbReference type="InterPro" id="IPR004358">
    <property type="entry name" value="Sig_transdc_His_kin-like_C"/>
</dbReference>
<dbReference type="GO" id="GO:0005524">
    <property type="term" value="F:ATP binding"/>
    <property type="evidence" value="ECO:0007669"/>
    <property type="project" value="UniProtKB-KW"/>
</dbReference>
<comment type="caution">
    <text evidence="17">The sequence shown here is derived from an EMBL/GenBank/DDBJ whole genome shotgun (WGS) entry which is preliminary data.</text>
</comment>
<dbReference type="Pfam" id="PF12833">
    <property type="entry name" value="HTH_18"/>
    <property type="match status" value="1"/>
</dbReference>
<dbReference type="Pfam" id="PF00512">
    <property type="entry name" value="HisKA"/>
    <property type="match status" value="1"/>
</dbReference>
<evidence type="ECO:0000256" key="1">
    <source>
        <dbReference type="ARBA" id="ARBA00000085"/>
    </source>
</evidence>
<dbReference type="SMART" id="SM00388">
    <property type="entry name" value="HisKA"/>
    <property type="match status" value="1"/>
</dbReference>
<dbReference type="RefSeq" id="WP_045371362.1">
    <property type="nucleotide sequence ID" value="NZ_BBNY01000003.1"/>
</dbReference>
<dbReference type="InterPro" id="IPR003594">
    <property type="entry name" value="HATPase_dom"/>
</dbReference>
<keyword evidence="10 17" id="KW-0238">DNA-binding</keyword>
<dbReference type="SMART" id="SM00387">
    <property type="entry name" value="HATPase_c"/>
    <property type="match status" value="1"/>
</dbReference>
<dbReference type="SMART" id="SM00342">
    <property type="entry name" value="HTH_ARAC"/>
    <property type="match status" value="1"/>
</dbReference>
<evidence type="ECO:0000256" key="9">
    <source>
        <dbReference type="ARBA" id="ARBA00023015"/>
    </source>
</evidence>
<dbReference type="PRINTS" id="PR00344">
    <property type="entry name" value="BCTRLSENSOR"/>
</dbReference>
<dbReference type="Gene3D" id="3.40.50.2300">
    <property type="match status" value="3"/>
</dbReference>
<keyword evidence="13" id="KW-0732">Signal</keyword>
<dbReference type="InterPro" id="IPR005467">
    <property type="entry name" value="His_kinase_dom"/>
</dbReference>
<evidence type="ECO:0000256" key="11">
    <source>
        <dbReference type="ARBA" id="ARBA00023163"/>
    </source>
</evidence>
<dbReference type="PROSITE" id="PS50109">
    <property type="entry name" value="HIS_KIN"/>
    <property type="match status" value="1"/>
</dbReference>
<evidence type="ECO:0000256" key="13">
    <source>
        <dbReference type="SAM" id="SignalP"/>
    </source>
</evidence>
<evidence type="ECO:0000256" key="2">
    <source>
        <dbReference type="ARBA" id="ARBA00012438"/>
    </source>
</evidence>
<keyword evidence="3 12" id="KW-0597">Phosphoprotein</keyword>
<feature type="domain" description="Response regulatory" evidence="16">
    <location>
        <begin position="663"/>
        <end position="777"/>
    </location>
</feature>
<keyword evidence="18" id="KW-1185">Reference proteome</keyword>
<dbReference type="SMART" id="SM00448">
    <property type="entry name" value="REC"/>
    <property type="match status" value="1"/>
</dbReference>
<dbReference type="PROSITE" id="PS00041">
    <property type="entry name" value="HTH_ARAC_FAMILY_1"/>
    <property type="match status" value="1"/>
</dbReference>
<proteinExistence type="predicted"/>
<keyword evidence="6" id="KW-0418">Kinase</keyword>
<dbReference type="Pfam" id="PF02518">
    <property type="entry name" value="HATPase_c"/>
    <property type="match status" value="1"/>
</dbReference>
<evidence type="ECO:0000256" key="6">
    <source>
        <dbReference type="ARBA" id="ARBA00022777"/>
    </source>
</evidence>
<feature type="domain" description="Histidine kinase" evidence="15">
    <location>
        <begin position="402"/>
        <end position="617"/>
    </location>
</feature>
<dbReference type="CDD" id="cd06308">
    <property type="entry name" value="PBP1_sensor_kinase-like"/>
    <property type="match status" value="1"/>
</dbReference>
<dbReference type="GO" id="GO:0043565">
    <property type="term" value="F:sequence-specific DNA binding"/>
    <property type="evidence" value="ECO:0007669"/>
    <property type="project" value="InterPro"/>
</dbReference>
<evidence type="ECO:0000256" key="7">
    <source>
        <dbReference type="ARBA" id="ARBA00022840"/>
    </source>
</evidence>
<dbReference type="Pfam" id="PF00072">
    <property type="entry name" value="Response_reg"/>
    <property type="match status" value="1"/>
</dbReference>
<dbReference type="InterPro" id="IPR018062">
    <property type="entry name" value="HTH_AraC-typ_CS"/>
</dbReference>
<evidence type="ECO:0000259" key="16">
    <source>
        <dbReference type="PROSITE" id="PS50110"/>
    </source>
</evidence>
<dbReference type="InterPro" id="IPR018060">
    <property type="entry name" value="HTH_AraC"/>
</dbReference>
<feature type="modified residue" description="4-aspartylphosphate" evidence="12">
    <location>
        <position position="710"/>
    </location>
</feature>
<evidence type="ECO:0000259" key="15">
    <source>
        <dbReference type="PROSITE" id="PS50109"/>
    </source>
</evidence>
<dbReference type="GO" id="GO:0000155">
    <property type="term" value="F:phosphorelay sensor kinase activity"/>
    <property type="evidence" value="ECO:0007669"/>
    <property type="project" value="InterPro"/>
</dbReference>
<dbReference type="InterPro" id="IPR001789">
    <property type="entry name" value="Sig_transdc_resp-reg_receiver"/>
</dbReference>